<feature type="region of interest" description="Disordered" evidence="1">
    <location>
        <begin position="168"/>
        <end position="194"/>
    </location>
</feature>
<evidence type="ECO:0000256" key="1">
    <source>
        <dbReference type="SAM" id="MobiDB-lite"/>
    </source>
</evidence>
<dbReference type="Proteomes" id="UP000023152">
    <property type="component" value="Unassembled WGS sequence"/>
</dbReference>
<comment type="caution">
    <text evidence="4">The sequence shown here is derived from an EMBL/GenBank/DDBJ whole genome shotgun (WGS) entry which is preliminary data.</text>
</comment>
<reference evidence="4 5" key="1">
    <citation type="journal article" date="2013" name="Curr. Biol.">
        <title>The Genome of the Foraminiferan Reticulomyxa filosa.</title>
        <authorList>
            <person name="Glockner G."/>
            <person name="Hulsmann N."/>
            <person name="Schleicher M."/>
            <person name="Noegel A.A."/>
            <person name="Eichinger L."/>
            <person name="Gallinger C."/>
            <person name="Pawlowski J."/>
            <person name="Sierra R."/>
            <person name="Euteneuer U."/>
            <person name="Pillet L."/>
            <person name="Moustafa A."/>
            <person name="Platzer M."/>
            <person name="Groth M."/>
            <person name="Szafranski K."/>
            <person name="Schliwa M."/>
        </authorList>
    </citation>
    <scope>NUCLEOTIDE SEQUENCE [LARGE SCALE GENOMIC DNA]</scope>
</reference>
<evidence type="ECO:0000313" key="5">
    <source>
        <dbReference type="Proteomes" id="UP000023152"/>
    </source>
</evidence>
<dbReference type="CDD" id="cd00305">
    <property type="entry name" value="Cu-Zn_Superoxide_Dismutase"/>
    <property type="match status" value="1"/>
</dbReference>
<feature type="signal peptide" evidence="2">
    <location>
        <begin position="1"/>
        <end position="17"/>
    </location>
</feature>
<dbReference type="Gene3D" id="2.60.40.200">
    <property type="entry name" value="Superoxide dismutase, copper/zinc binding domain"/>
    <property type="match status" value="1"/>
</dbReference>
<dbReference type="GO" id="GO:0006801">
    <property type="term" value="P:superoxide metabolic process"/>
    <property type="evidence" value="ECO:0007669"/>
    <property type="project" value="InterPro"/>
</dbReference>
<dbReference type="PROSITE" id="PS00087">
    <property type="entry name" value="SOD_CU_ZN_1"/>
    <property type="match status" value="1"/>
</dbReference>
<dbReference type="PANTHER" id="PTHR10003">
    <property type="entry name" value="SUPEROXIDE DISMUTASE CU-ZN -RELATED"/>
    <property type="match status" value="1"/>
</dbReference>
<evidence type="ECO:0000256" key="2">
    <source>
        <dbReference type="SAM" id="SignalP"/>
    </source>
</evidence>
<evidence type="ECO:0000313" key="4">
    <source>
        <dbReference type="EMBL" id="ETO36425.1"/>
    </source>
</evidence>
<keyword evidence="2" id="KW-0732">Signal</keyword>
<dbReference type="InterPro" id="IPR001424">
    <property type="entry name" value="SOD_Cu_Zn_dom"/>
</dbReference>
<feature type="domain" description="Superoxide dismutase copper/zinc binding" evidence="3">
    <location>
        <begin position="182"/>
        <end position="218"/>
    </location>
</feature>
<dbReference type="Pfam" id="PF00080">
    <property type="entry name" value="Sod_Cu"/>
    <property type="match status" value="2"/>
</dbReference>
<dbReference type="InterPro" id="IPR036423">
    <property type="entry name" value="SOD-like_Cu/Zn_dom_sf"/>
</dbReference>
<dbReference type="AlphaFoldDB" id="X6PD79"/>
<dbReference type="OrthoDB" id="2015551at2759"/>
<gene>
    <name evidence="4" type="ORF">RFI_00635</name>
</gene>
<organism evidence="4 5">
    <name type="scientific">Reticulomyxa filosa</name>
    <dbReference type="NCBI Taxonomy" id="46433"/>
    <lineage>
        <taxon>Eukaryota</taxon>
        <taxon>Sar</taxon>
        <taxon>Rhizaria</taxon>
        <taxon>Retaria</taxon>
        <taxon>Foraminifera</taxon>
        <taxon>Monothalamids</taxon>
        <taxon>Reticulomyxidae</taxon>
        <taxon>Reticulomyxa</taxon>
    </lineage>
</organism>
<name>X6PD79_RETFI</name>
<dbReference type="EMBL" id="ASPP01000688">
    <property type="protein sequence ID" value="ETO36425.1"/>
    <property type="molecule type" value="Genomic_DNA"/>
</dbReference>
<feature type="domain" description="Superoxide dismutase copper/zinc binding" evidence="3">
    <location>
        <begin position="92"/>
        <end position="150"/>
    </location>
</feature>
<protein>
    <recommendedName>
        <fullName evidence="3">Superoxide dismutase copper/zinc binding domain-containing protein</fullName>
    </recommendedName>
</protein>
<feature type="chain" id="PRO_5004976583" description="Superoxide dismutase copper/zinc binding domain-containing protein" evidence="2">
    <location>
        <begin position="18"/>
        <end position="254"/>
    </location>
</feature>
<accession>X6PD79</accession>
<dbReference type="InterPro" id="IPR018152">
    <property type="entry name" value="SOD_Cu/Zn_BS"/>
</dbReference>
<proteinExistence type="predicted"/>
<dbReference type="GO" id="GO:0005507">
    <property type="term" value="F:copper ion binding"/>
    <property type="evidence" value="ECO:0007669"/>
    <property type="project" value="InterPro"/>
</dbReference>
<evidence type="ECO:0000259" key="3">
    <source>
        <dbReference type="Pfam" id="PF00080"/>
    </source>
</evidence>
<dbReference type="InterPro" id="IPR024134">
    <property type="entry name" value="SOD_Cu/Zn_/chaperone"/>
</dbReference>
<dbReference type="SUPFAM" id="SSF49329">
    <property type="entry name" value="Cu,Zn superoxide dismutase-like"/>
    <property type="match status" value="1"/>
</dbReference>
<keyword evidence="5" id="KW-1185">Reference proteome</keyword>
<sequence>MSRAFKYLVTFAAGAGASWWACQNSCQIGKIGICQKSGGCSMGGSSVGGCSVGGSCKCGKGGNCQCGKGFRGTPEKPCRAICLLKPDGGSNVNGKVELTCDGKVTAIHAEISGLPPNTKHGFHIHQFGDLSEGCKTAGAHYNPFEKNHGYFHYKLFILLGIQEREKRIETRGGGKKKGEEIKNRGPNDEERHVGDLGNVVAGKDGKATLDIQDSQVKLCLVLTKYPFFVCFYLKCKEVDELLLFVRFFKVDHIP</sequence>